<protein>
    <submittedName>
        <fullName evidence="1">Uncharacterized protein</fullName>
    </submittedName>
</protein>
<evidence type="ECO:0000313" key="1">
    <source>
        <dbReference type="EMBL" id="SPC13282.1"/>
    </source>
</evidence>
<sequence>MSYIRHKTINVRLAPAALLW</sequence>
<organism evidence="1">
    <name type="scientific">Cupriavidus oxalaticus</name>
    <dbReference type="NCBI Taxonomy" id="96344"/>
    <lineage>
        <taxon>Bacteria</taxon>
        <taxon>Pseudomonadati</taxon>
        <taxon>Pseudomonadota</taxon>
        <taxon>Betaproteobacteria</taxon>
        <taxon>Burkholderiales</taxon>
        <taxon>Burkholderiaceae</taxon>
        <taxon>Cupriavidus</taxon>
    </lineage>
</organism>
<dbReference type="Proteomes" id="UP000256862">
    <property type="component" value="Chromosome CO2235"/>
</dbReference>
<dbReference type="AlphaFoldDB" id="A0A375G3H6"/>
<accession>A0A375G3H6</accession>
<reference evidence="1" key="1">
    <citation type="submission" date="2018-01" db="EMBL/GenBank/DDBJ databases">
        <authorList>
            <person name="Clerissi C."/>
        </authorList>
    </citation>
    <scope>NUCLEOTIDE SEQUENCE</scope>
    <source>
        <strain evidence="1">Cupriavidus oxalaticus LMG 2235</strain>
    </source>
</reference>
<gene>
    <name evidence="1" type="ORF">CO2235_180180</name>
</gene>
<dbReference type="EMBL" id="OGUS01000118">
    <property type="protein sequence ID" value="SPC13282.1"/>
    <property type="molecule type" value="Genomic_DNA"/>
</dbReference>
<name>A0A375G3H6_9BURK</name>
<proteinExistence type="predicted"/>
<comment type="caution">
    <text evidence="1">The sequence shown here is derived from an EMBL/GenBank/DDBJ whole genome shotgun (WGS) entry which is preliminary data.</text>
</comment>